<dbReference type="EC" id="7.6.2.11" evidence="7"/>
<dbReference type="SUPFAM" id="SSF52540">
    <property type="entry name" value="P-loop containing nucleoside triphosphate hydrolases"/>
    <property type="match status" value="1"/>
</dbReference>
<dbReference type="PROSITE" id="PS50893">
    <property type="entry name" value="ABC_TRANSPORTER_2"/>
    <property type="match status" value="1"/>
</dbReference>
<dbReference type="InterPro" id="IPR017871">
    <property type="entry name" value="ABC_transporter-like_CS"/>
</dbReference>
<name>A0A938B213_UNCTE</name>
<evidence type="ECO:0000256" key="6">
    <source>
        <dbReference type="ARBA" id="ARBA00023136"/>
    </source>
</evidence>
<evidence type="ECO:0000256" key="7">
    <source>
        <dbReference type="RuleBase" id="RU364083"/>
    </source>
</evidence>
<feature type="domain" description="ABC transporter" evidence="8">
    <location>
        <begin position="35"/>
        <end position="268"/>
    </location>
</feature>
<keyword evidence="1 7" id="KW-0813">Transport</keyword>
<dbReference type="NCBIfam" id="TIGR01187">
    <property type="entry name" value="potA"/>
    <property type="match status" value="1"/>
</dbReference>
<keyword evidence="5 7" id="KW-1278">Translocase</keyword>
<evidence type="ECO:0000313" key="10">
    <source>
        <dbReference type="Proteomes" id="UP000712673"/>
    </source>
</evidence>
<protein>
    <recommendedName>
        <fullName evidence="7">Spermidine/putrescine import ATP-binding protein PotA</fullName>
        <ecNumber evidence="7">7.6.2.11</ecNumber>
    </recommendedName>
</protein>
<proteinExistence type="inferred from homology"/>
<evidence type="ECO:0000256" key="5">
    <source>
        <dbReference type="ARBA" id="ARBA00022967"/>
    </source>
</evidence>
<comment type="similarity">
    <text evidence="7">Belongs to the ABC transporter superfamily. Spermidine/putrescine importer (TC 3.A.1.11.1) family.</text>
</comment>
<dbReference type="PANTHER" id="PTHR42781">
    <property type="entry name" value="SPERMIDINE/PUTRESCINE IMPORT ATP-BINDING PROTEIN POTA"/>
    <property type="match status" value="1"/>
</dbReference>
<dbReference type="Gene3D" id="3.40.50.300">
    <property type="entry name" value="P-loop containing nucleotide triphosphate hydrolases"/>
    <property type="match status" value="1"/>
</dbReference>
<dbReference type="Gene3D" id="2.40.50.100">
    <property type="match status" value="1"/>
</dbReference>
<evidence type="ECO:0000256" key="1">
    <source>
        <dbReference type="ARBA" id="ARBA00022448"/>
    </source>
</evidence>
<comment type="function">
    <text evidence="7">Part of the ABC transporter complex PotABCD involved in spermidine/putrescine import. Responsible for energy coupling to the transport system.</text>
</comment>
<dbReference type="GO" id="GO:0005524">
    <property type="term" value="F:ATP binding"/>
    <property type="evidence" value="ECO:0007669"/>
    <property type="project" value="UniProtKB-KW"/>
</dbReference>
<dbReference type="GO" id="GO:0016887">
    <property type="term" value="F:ATP hydrolysis activity"/>
    <property type="evidence" value="ECO:0007669"/>
    <property type="project" value="InterPro"/>
</dbReference>
<evidence type="ECO:0000313" key="9">
    <source>
        <dbReference type="EMBL" id="MBM3222373.1"/>
    </source>
</evidence>
<comment type="subunit">
    <text evidence="7">The complex is composed of two ATP-binding proteins (PotA), two transmembrane proteins (PotB and PotC) and a solute-binding protein (PotD).</text>
</comment>
<dbReference type="InterPro" id="IPR027417">
    <property type="entry name" value="P-loop_NTPase"/>
</dbReference>
<accession>A0A938B213</accession>
<gene>
    <name evidence="7" type="primary">potA</name>
    <name evidence="9" type="ORF">FJZ47_01010</name>
</gene>
<evidence type="ECO:0000256" key="4">
    <source>
        <dbReference type="ARBA" id="ARBA00022840"/>
    </source>
</evidence>
<dbReference type="GO" id="GO:0043190">
    <property type="term" value="C:ATP-binding cassette (ABC) transporter complex"/>
    <property type="evidence" value="ECO:0007669"/>
    <property type="project" value="InterPro"/>
</dbReference>
<dbReference type="Pfam" id="PF00005">
    <property type="entry name" value="ABC_tran"/>
    <property type="match status" value="1"/>
</dbReference>
<dbReference type="GO" id="GO:0015697">
    <property type="term" value="P:quaternary ammonium group transport"/>
    <property type="evidence" value="ECO:0007669"/>
    <property type="project" value="UniProtKB-ARBA"/>
</dbReference>
<dbReference type="Pfam" id="PF08402">
    <property type="entry name" value="TOBE_2"/>
    <property type="match status" value="1"/>
</dbReference>
<dbReference type="InterPro" id="IPR003593">
    <property type="entry name" value="AAA+_ATPase"/>
</dbReference>
<dbReference type="Proteomes" id="UP000712673">
    <property type="component" value="Unassembled WGS sequence"/>
</dbReference>
<evidence type="ECO:0000256" key="3">
    <source>
        <dbReference type="ARBA" id="ARBA00022741"/>
    </source>
</evidence>
<dbReference type="EMBL" id="VGLS01000014">
    <property type="protein sequence ID" value="MBM3222373.1"/>
    <property type="molecule type" value="Genomic_DNA"/>
</dbReference>
<sequence>MPWGPCWSFCPCWWPCSVPGWHNARCDAMVRSPSVELVHVTKRFADATPAVHDLSLTVYAGEFFALLGPSGCGKTTTLRLIGGQERPDSGEIRLGGVAVQQQPPYRRRANMVFQHYALFPHLTVQDNVAFGLRVQSRRRMPGDVPRRVQEALALVQLAGLETRYPHQLSGGQQQRVALARALVLQPEVLLLDEPLGALDRQLRQTMQQELRRIQREVGMTFLYVTHDQDEALSMADRMAVMYHGRIEQLGTPQDIFSRPRTRFVAEFMGAANIISGQVVEQTTHTACLTTSTGLRILCHTATAVPVGSMLHLVVRPEVIQVLPHDWSWTGDNLFMGRVLDKIYLGEHTAITVALPGGATLRCHLPSRLEQQFGYAASTLVRVGWQAHDGHLLHT</sequence>
<keyword evidence="6 7" id="KW-0472">Membrane</keyword>
<dbReference type="FunFam" id="3.40.50.300:FF:000425">
    <property type="entry name" value="Probable ABC transporter, ATP-binding subunit"/>
    <property type="match status" value="1"/>
</dbReference>
<evidence type="ECO:0000256" key="2">
    <source>
        <dbReference type="ARBA" id="ARBA00022475"/>
    </source>
</evidence>
<keyword evidence="3 7" id="KW-0547">Nucleotide-binding</keyword>
<dbReference type="InterPro" id="IPR050093">
    <property type="entry name" value="ABC_SmlMolc_Importer"/>
</dbReference>
<dbReference type="InterPro" id="IPR013611">
    <property type="entry name" value="Transp-assoc_OB_typ2"/>
</dbReference>
<dbReference type="SUPFAM" id="SSF50331">
    <property type="entry name" value="MOP-like"/>
    <property type="match status" value="1"/>
</dbReference>
<dbReference type="AlphaFoldDB" id="A0A938B213"/>
<dbReference type="InterPro" id="IPR008995">
    <property type="entry name" value="Mo/tungstate-bd_C_term_dom"/>
</dbReference>
<dbReference type="GO" id="GO:0015417">
    <property type="term" value="F:ABC-type polyamine transporter activity"/>
    <property type="evidence" value="ECO:0007669"/>
    <property type="project" value="UniProtKB-EC"/>
</dbReference>
<dbReference type="SMART" id="SM00382">
    <property type="entry name" value="AAA"/>
    <property type="match status" value="1"/>
</dbReference>
<dbReference type="InterPro" id="IPR005893">
    <property type="entry name" value="PotA-like"/>
</dbReference>
<keyword evidence="4 7" id="KW-0067">ATP-binding</keyword>
<organism evidence="9 10">
    <name type="scientific">Tectimicrobiota bacterium</name>
    <dbReference type="NCBI Taxonomy" id="2528274"/>
    <lineage>
        <taxon>Bacteria</taxon>
        <taxon>Pseudomonadati</taxon>
        <taxon>Nitrospinota/Tectimicrobiota group</taxon>
        <taxon>Candidatus Tectimicrobiota</taxon>
    </lineage>
</organism>
<dbReference type="PROSITE" id="PS00211">
    <property type="entry name" value="ABC_TRANSPORTER_1"/>
    <property type="match status" value="1"/>
</dbReference>
<dbReference type="InterPro" id="IPR003439">
    <property type="entry name" value="ABC_transporter-like_ATP-bd"/>
</dbReference>
<evidence type="ECO:0000259" key="8">
    <source>
        <dbReference type="PROSITE" id="PS50893"/>
    </source>
</evidence>
<comment type="caution">
    <text evidence="9">The sequence shown here is derived from an EMBL/GenBank/DDBJ whole genome shotgun (WGS) entry which is preliminary data.</text>
</comment>
<reference evidence="9" key="1">
    <citation type="submission" date="2019-03" db="EMBL/GenBank/DDBJ databases">
        <title>Lake Tanganyika Metagenome-Assembled Genomes (MAGs).</title>
        <authorList>
            <person name="Tran P."/>
        </authorList>
    </citation>
    <scope>NUCLEOTIDE SEQUENCE</scope>
    <source>
        <strain evidence="9">K_DeepCast_65m_m2_066</strain>
    </source>
</reference>
<keyword evidence="2 7" id="KW-1003">Cell membrane</keyword>
<comment type="catalytic activity">
    <reaction evidence="7">
        <text>ATP + H2O + polyamine-[polyamine-binding protein]Side 1 = ADP + phosphate + polyamineSide 2 + [polyamine-binding protein]Side 1.</text>
        <dbReference type="EC" id="7.6.2.11"/>
    </reaction>
</comment>
<dbReference type="PANTHER" id="PTHR42781:SF4">
    <property type="entry name" value="SPERMIDINE_PUTRESCINE IMPORT ATP-BINDING PROTEIN POTA"/>
    <property type="match status" value="1"/>
</dbReference>